<evidence type="ECO:0000256" key="7">
    <source>
        <dbReference type="ARBA" id="ARBA00048270"/>
    </source>
</evidence>
<keyword evidence="5 8" id="KW-0648">Protein biosynthesis</keyword>
<dbReference type="InterPro" id="IPR022861">
    <property type="entry name" value="Gln_tRNA_ligase_bac"/>
</dbReference>
<dbReference type="GO" id="GO:0006425">
    <property type="term" value="P:glutaminyl-tRNA aminoacylation"/>
    <property type="evidence" value="ECO:0007669"/>
    <property type="project" value="UniProtKB-UniRule"/>
</dbReference>
<dbReference type="GO" id="GO:0005829">
    <property type="term" value="C:cytosol"/>
    <property type="evidence" value="ECO:0007669"/>
    <property type="project" value="TreeGrafter"/>
</dbReference>
<comment type="catalytic activity">
    <reaction evidence="7 8">
        <text>tRNA(Gln) + L-glutamine + ATP = L-glutaminyl-tRNA(Gln) + AMP + diphosphate</text>
        <dbReference type="Rhea" id="RHEA:20121"/>
        <dbReference type="Rhea" id="RHEA-COMP:9662"/>
        <dbReference type="Rhea" id="RHEA-COMP:9681"/>
        <dbReference type="ChEBI" id="CHEBI:30616"/>
        <dbReference type="ChEBI" id="CHEBI:33019"/>
        <dbReference type="ChEBI" id="CHEBI:58359"/>
        <dbReference type="ChEBI" id="CHEBI:78442"/>
        <dbReference type="ChEBI" id="CHEBI:78521"/>
        <dbReference type="ChEBI" id="CHEBI:456215"/>
        <dbReference type="EC" id="6.1.1.18"/>
    </reaction>
</comment>
<evidence type="ECO:0000256" key="4">
    <source>
        <dbReference type="ARBA" id="ARBA00022840"/>
    </source>
</evidence>
<dbReference type="InterPro" id="IPR020059">
    <property type="entry name" value="Glu/Gln-tRNA-synth_Ib_codon-bd"/>
</dbReference>
<dbReference type="RefSeq" id="WP_249284392.1">
    <property type="nucleotide sequence ID" value="NZ_JACRSO010000001.1"/>
</dbReference>
<feature type="binding site" evidence="8">
    <location>
        <begin position="271"/>
        <end position="273"/>
    </location>
    <ligand>
        <name>ATP</name>
        <dbReference type="ChEBI" id="CHEBI:30616"/>
    </ligand>
</feature>
<keyword evidence="2 8" id="KW-0436">Ligase</keyword>
<protein>
    <recommendedName>
        <fullName evidence="8">Glutamine--tRNA ligase</fullName>
        <ecNumber evidence="8">6.1.1.18</ecNumber>
    </recommendedName>
    <alternativeName>
        <fullName evidence="8">Glutaminyl-tRNA synthetase</fullName>
        <shortName evidence="8">GlnRS</shortName>
    </alternativeName>
</protein>
<comment type="subcellular location">
    <subcellularLocation>
        <location evidence="8">Cytoplasm</location>
    </subcellularLocation>
</comment>
<name>A0A926CZA8_9FIRM</name>
<keyword evidence="14" id="KW-1185">Reference proteome</keyword>
<dbReference type="InterPro" id="IPR001412">
    <property type="entry name" value="aa-tRNA-synth_I_CS"/>
</dbReference>
<keyword evidence="4 8" id="KW-0067">ATP-binding</keyword>
<dbReference type="Pfam" id="PF20974">
    <property type="entry name" value="tRNA-synt_1c_C2"/>
    <property type="match status" value="1"/>
</dbReference>
<dbReference type="Gene3D" id="3.40.50.620">
    <property type="entry name" value="HUPs"/>
    <property type="match status" value="1"/>
</dbReference>
<evidence type="ECO:0000256" key="3">
    <source>
        <dbReference type="ARBA" id="ARBA00022741"/>
    </source>
</evidence>
<dbReference type="Proteomes" id="UP000654279">
    <property type="component" value="Unassembled WGS sequence"/>
</dbReference>
<dbReference type="InterPro" id="IPR000924">
    <property type="entry name" value="Glu/Gln-tRNA-synth"/>
</dbReference>
<reference evidence="13" key="1">
    <citation type="submission" date="2020-08" db="EMBL/GenBank/DDBJ databases">
        <title>Genome public.</title>
        <authorList>
            <person name="Liu C."/>
            <person name="Sun Q."/>
        </authorList>
    </citation>
    <scope>NUCLEOTIDE SEQUENCE</scope>
    <source>
        <strain evidence="13">NSJ-44</strain>
    </source>
</reference>
<dbReference type="PANTHER" id="PTHR43097:SF5">
    <property type="entry name" value="GLUTAMATE--TRNA LIGASE"/>
    <property type="match status" value="1"/>
</dbReference>
<keyword evidence="3 8" id="KW-0547">Nucleotide-binding</keyword>
<feature type="short sequence motif" description="'HIGH' region" evidence="8">
    <location>
        <begin position="37"/>
        <end position="47"/>
    </location>
</feature>
<comment type="subunit">
    <text evidence="8">Monomer.</text>
</comment>
<feature type="binding site" evidence="8">
    <location>
        <begin position="38"/>
        <end position="40"/>
    </location>
    <ligand>
        <name>ATP</name>
        <dbReference type="ChEBI" id="CHEBI:30616"/>
    </ligand>
</feature>
<dbReference type="NCBIfam" id="TIGR00440">
    <property type="entry name" value="glnS"/>
    <property type="match status" value="1"/>
</dbReference>
<evidence type="ECO:0000256" key="9">
    <source>
        <dbReference type="RuleBase" id="RU363037"/>
    </source>
</evidence>
<dbReference type="EC" id="6.1.1.18" evidence="8"/>
<keyword evidence="1 8" id="KW-0963">Cytoplasm</keyword>
<feature type="domain" description="Glutamyl/glutaminyl-tRNA synthetase class Ib catalytic" evidence="10">
    <location>
        <begin position="31"/>
        <end position="339"/>
    </location>
</feature>
<feature type="domain" description="Glutamyl/glutaminyl-tRNA synthetase class Ib anti-codon binding" evidence="11">
    <location>
        <begin position="342"/>
        <end position="442"/>
    </location>
</feature>
<evidence type="ECO:0000259" key="11">
    <source>
        <dbReference type="Pfam" id="PF03950"/>
    </source>
</evidence>
<dbReference type="PANTHER" id="PTHR43097">
    <property type="entry name" value="GLUTAMINE-TRNA LIGASE"/>
    <property type="match status" value="1"/>
</dbReference>
<dbReference type="EMBL" id="JACRSO010000001">
    <property type="protein sequence ID" value="MBC8528371.1"/>
    <property type="molecule type" value="Genomic_DNA"/>
</dbReference>
<dbReference type="FunFam" id="3.40.50.620:FF:000037">
    <property type="entry name" value="Glutamine--tRNA ligase cytoplasmic"/>
    <property type="match status" value="1"/>
</dbReference>
<evidence type="ECO:0000256" key="6">
    <source>
        <dbReference type="ARBA" id="ARBA00023146"/>
    </source>
</evidence>
<dbReference type="InterPro" id="IPR049437">
    <property type="entry name" value="tRNA-synt_1c_C2"/>
</dbReference>
<evidence type="ECO:0000313" key="14">
    <source>
        <dbReference type="Proteomes" id="UP000654279"/>
    </source>
</evidence>
<dbReference type="GO" id="GO:0004819">
    <property type="term" value="F:glutamine-tRNA ligase activity"/>
    <property type="evidence" value="ECO:0007669"/>
    <property type="project" value="UniProtKB-UniRule"/>
</dbReference>
<dbReference type="InterPro" id="IPR014729">
    <property type="entry name" value="Rossmann-like_a/b/a_fold"/>
</dbReference>
<dbReference type="GO" id="GO:0006424">
    <property type="term" value="P:glutamyl-tRNA aminoacylation"/>
    <property type="evidence" value="ECO:0007669"/>
    <property type="project" value="UniProtKB-UniRule"/>
</dbReference>
<dbReference type="CDD" id="cd00807">
    <property type="entry name" value="GlnRS_core"/>
    <property type="match status" value="1"/>
</dbReference>
<dbReference type="NCBIfam" id="NF011291">
    <property type="entry name" value="PRK14703.1"/>
    <property type="match status" value="1"/>
</dbReference>
<dbReference type="Pfam" id="PF00749">
    <property type="entry name" value="tRNA-synt_1c"/>
    <property type="match status" value="1"/>
</dbReference>
<evidence type="ECO:0000259" key="12">
    <source>
        <dbReference type="Pfam" id="PF20974"/>
    </source>
</evidence>
<dbReference type="AlphaFoldDB" id="A0A926CZA8"/>
<gene>
    <name evidence="8" type="primary">glnS</name>
    <name evidence="13" type="ORF">H8699_02820</name>
</gene>
<evidence type="ECO:0000256" key="1">
    <source>
        <dbReference type="ARBA" id="ARBA00022490"/>
    </source>
</evidence>
<dbReference type="SUPFAM" id="SSF52374">
    <property type="entry name" value="Nucleotidylyl transferase"/>
    <property type="match status" value="1"/>
</dbReference>
<feature type="short sequence motif" description="'KMSKS' region" evidence="8">
    <location>
        <begin position="270"/>
        <end position="274"/>
    </location>
</feature>
<evidence type="ECO:0000256" key="2">
    <source>
        <dbReference type="ARBA" id="ARBA00022598"/>
    </source>
</evidence>
<keyword evidence="6 8" id="KW-0030">Aminoacyl-tRNA synthetase</keyword>
<dbReference type="InterPro" id="IPR020056">
    <property type="entry name" value="Rbsml_bL25/Gln-tRNA_synth_N"/>
</dbReference>
<dbReference type="SUPFAM" id="SSF50715">
    <property type="entry name" value="Ribosomal protein L25-like"/>
    <property type="match status" value="1"/>
</dbReference>
<evidence type="ECO:0000313" key="13">
    <source>
        <dbReference type="EMBL" id="MBC8528371.1"/>
    </source>
</evidence>
<dbReference type="Pfam" id="PF03950">
    <property type="entry name" value="tRNA-synt_1c_C"/>
    <property type="match status" value="1"/>
</dbReference>
<comment type="similarity">
    <text evidence="8 9">Belongs to the class-I aminoacyl-tRNA synthetase family.</text>
</comment>
<feature type="binding site" evidence="8">
    <location>
        <begin position="44"/>
        <end position="50"/>
    </location>
    <ligand>
        <name>ATP</name>
        <dbReference type="ChEBI" id="CHEBI:30616"/>
    </ligand>
</feature>
<dbReference type="PRINTS" id="PR00987">
    <property type="entry name" value="TRNASYNTHGLU"/>
</dbReference>
<evidence type="ECO:0000259" key="10">
    <source>
        <dbReference type="Pfam" id="PF00749"/>
    </source>
</evidence>
<dbReference type="InterPro" id="IPR011035">
    <property type="entry name" value="Ribosomal_bL25/Gln-tRNA_synth"/>
</dbReference>
<dbReference type="InterPro" id="IPR050132">
    <property type="entry name" value="Gln/Glu-tRNA_Ligase"/>
</dbReference>
<organism evidence="13 14">
    <name type="scientific">Luoshenia tenuis</name>
    <dbReference type="NCBI Taxonomy" id="2763654"/>
    <lineage>
        <taxon>Bacteria</taxon>
        <taxon>Bacillati</taxon>
        <taxon>Bacillota</taxon>
        <taxon>Clostridia</taxon>
        <taxon>Christensenellales</taxon>
        <taxon>Christensenellaceae</taxon>
        <taxon>Luoshenia</taxon>
    </lineage>
</organism>
<proteinExistence type="inferred from homology"/>
<evidence type="ECO:0000256" key="5">
    <source>
        <dbReference type="ARBA" id="ARBA00022917"/>
    </source>
</evidence>
<sequence>MCEENGTPKESLNFIEEIIAQDLETGKHEHILTRFPPEPNGYLHIGHAKAVCINFGMKDKFGGRTFLRFDDTNPSKEDTEYVDSIMEDIRWLGFEWDELRYASDYFERMYEAAEKLITEGKAYVCDLTPEQMREYRGTLTAPGRPSPYRDRSVEENLELFRGMRAGQYPDGSRVLRAKIDMASPNINMRDPVLYRIVRAHHHRTGDKWCIYPMYDFAHPLEDAIEGVTHSLCSLEFEDHRPLYDWVVREVGFPHPPRQIEFARLNLTRTLMSKRYLRALVESGTVEGWDDPRMPTLSGLRRRGYPPQAIREFCARVGVAKANSLVDAAMLESCVRDSLNDTAPRAMAVLRPLKVVLTNYPEGERETVQVENHPAHPEMGTRAIPFSRELYIEQEDFMMDPPKKFFRLAPGREVRLKDAYIIKCEEAVTDAAGNVIELRCTYDPESRSGLPGSARKVKGTLHWVDAATCREATVRLYDYLLGEQTQDENGNELTPEQRMNPDSIQVLTGCKVEPRLAQASAGETFQFMRQGYFTADSKLYTPEAPVFNATVGLKDSYKKAVKK</sequence>
<comment type="caution">
    <text evidence="13">The sequence shown here is derived from an EMBL/GenBank/DDBJ whole genome shotgun (WGS) entry which is preliminary data.</text>
</comment>
<dbReference type="Gene3D" id="2.40.240.10">
    <property type="entry name" value="Ribosomal Protein L25, Chain P"/>
    <property type="match status" value="2"/>
</dbReference>
<dbReference type="FunFam" id="2.40.240.10:FF:000001">
    <property type="entry name" value="Glutamine--tRNA ligase"/>
    <property type="match status" value="1"/>
</dbReference>
<evidence type="ECO:0000256" key="8">
    <source>
        <dbReference type="HAMAP-Rule" id="MF_00126"/>
    </source>
</evidence>
<feature type="domain" description="tRNA synthetases class I (E and Q) anti-codon binding" evidence="12">
    <location>
        <begin position="459"/>
        <end position="535"/>
    </location>
</feature>
<dbReference type="InterPro" id="IPR020058">
    <property type="entry name" value="Glu/Gln-tRNA-synth_Ib_cat-dom"/>
</dbReference>
<feature type="binding site" evidence="8">
    <location>
        <position position="214"/>
    </location>
    <ligand>
        <name>L-glutamine</name>
        <dbReference type="ChEBI" id="CHEBI:58359"/>
    </ligand>
</feature>
<dbReference type="GO" id="GO:0005524">
    <property type="term" value="F:ATP binding"/>
    <property type="evidence" value="ECO:0007669"/>
    <property type="project" value="UniProtKB-UniRule"/>
</dbReference>
<accession>A0A926CZA8</accession>
<dbReference type="PROSITE" id="PS00178">
    <property type="entry name" value="AA_TRNA_LIGASE_I"/>
    <property type="match status" value="1"/>
</dbReference>
<comment type="caution">
    <text evidence="8">Lacks conserved residue(s) required for the propagation of feature annotation.</text>
</comment>
<dbReference type="HAMAP" id="MF_00126">
    <property type="entry name" value="Gln_tRNA_synth"/>
    <property type="match status" value="1"/>
</dbReference>
<feature type="binding site" evidence="8">
    <location>
        <begin position="263"/>
        <end position="264"/>
    </location>
    <ligand>
        <name>ATP</name>
        <dbReference type="ChEBI" id="CHEBI:30616"/>
    </ligand>
</feature>
<dbReference type="InterPro" id="IPR004514">
    <property type="entry name" value="Gln-tRNA-synth"/>
</dbReference>
<feature type="binding site" evidence="8">
    <location>
        <position position="70"/>
    </location>
    <ligand>
        <name>L-glutamine</name>
        <dbReference type="ChEBI" id="CHEBI:58359"/>
    </ligand>
</feature>